<dbReference type="PANTHER" id="PTHR11472">
    <property type="entry name" value="DNA REPAIR DEAD HELICASE RAD3/XP-D SUBFAMILY MEMBER"/>
    <property type="match status" value="1"/>
</dbReference>
<dbReference type="InterPro" id="IPR013020">
    <property type="entry name" value="Rad3/Chl1-like"/>
</dbReference>
<dbReference type="GeneID" id="103063956"/>
<dbReference type="Proteomes" id="UP000695026">
    <property type="component" value="Unplaced"/>
</dbReference>
<dbReference type="Gene3D" id="3.40.50.300">
    <property type="entry name" value="P-loop containing nucleotide triphosphate hydrolases"/>
    <property type="match status" value="3"/>
</dbReference>
<dbReference type="GO" id="GO:0005634">
    <property type="term" value="C:nucleus"/>
    <property type="evidence" value="ECO:0007669"/>
    <property type="project" value="UniProtKB-SubCell"/>
</dbReference>
<reference evidence="14" key="1">
    <citation type="submission" date="2025-08" db="UniProtKB">
        <authorList>
            <consortium name="RefSeq"/>
        </authorList>
    </citation>
    <scope>IDENTIFICATION</scope>
    <source>
        <tissue evidence="14">Liver</tissue>
    </source>
</reference>
<dbReference type="SUPFAM" id="SSF52540">
    <property type="entry name" value="P-loop containing nucleoside triphosphate hydrolases"/>
    <property type="match status" value="2"/>
</dbReference>
<dbReference type="GO" id="GO:0003678">
    <property type="term" value="F:DNA helicase activity"/>
    <property type="evidence" value="ECO:0007669"/>
    <property type="project" value="InterPro"/>
</dbReference>
<dbReference type="CTD" id="83990"/>
<keyword evidence="5" id="KW-0347">Helicase</keyword>
<comment type="subcellular location">
    <subcellularLocation>
        <location evidence="1">Nucleus</location>
    </subcellularLocation>
</comment>
<feature type="compositionally biased region" description="Polar residues" evidence="11">
    <location>
        <begin position="99"/>
        <end position="128"/>
    </location>
</feature>
<dbReference type="SMART" id="SM00488">
    <property type="entry name" value="DEXDc2"/>
    <property type="match status" value="1"/>
</dbReference>
<keyword evidence="13" id="KW-1185">Reference proteome</keyword>
<keyword evidence="2" id="KW-0479">Metal-binding</keyword>
<dbReference type="InterPro" id="IPR006555">
    <property type="entry name" value="ATP-dep_Helicase_C"/>
</dbReference>
<feature type="region of interest" description="Disordered" evidence="11">
    <location>
        <begin position="99"/>
        <end position="131"/>
    </location>
</feature>
<dbReference type="InterPro" id="IPR006554">
    <property type="entry name" value="Helicase-like_DEXD_c2"/>
</dbReference>
<dbReference type="GO" id="GO:0046872">
    <property type="term" value="F:metal ion binding"/>
    <property type="evidence" value="ECO:0007669"/>
    <property type="project" value="UniProtKB-KW"/>
</dbReference>
<dbReference type="Pfam" id="PF06733">
    <property type="entry name" value="DEAD_2"/>
    <property type="match status" value="1"/>
</dbReference>
<dbReference type="GO" id="GO:0006289">
    <property type="term" value="P:nucleotide-excision repair"/>
    <property type="evidence" value="ECO:0007669"/>
    <property type="project" value="TreeGrafter"/>
</dbReference>
<dbReference type="NCBIfam" id="TIGR00604">
    <property type="entry name" value="rad3"/>
    <property type="match status" value="1"/>
</dbReference>
<dbReference type="GO" id="GO:0051536">
    <property type="term" value="F:iron-sulfur cluster binding"/>
    <property type="evidence" value="ECO:0007669"/>
    <property type="project" value="UniProtKB-KW"/>
</dbReference>
<dbReference type="OrthoDB" id="19182at2759"/>
<dbReference type="PANTHER" id="PTHR11472:SF47">
    <property type="entry name" value="FANCONI ANEMIA GROUP J PROTEIN"/>
    <property type="match status" value="1"/>
</dbReference>
<keyword evidence="8" id="KW-0411">Iron-sulfur</keyword>
<evidence type="ECO:0000256" key="1">
    <source>
        <dbReference type="ARBA" id="ARBA00004123"/>
    </source>
</evidence>
<dbReference type="KEGG" id="pbi:103063956"/>
<name>A0A9F5MQL7_PYTBI</name>
<evidence type="ECO:0000256" key="7">
    <source>
        <dbReference type="ARBA" id="ARBA00023004"/>
    </source>
</evidence>
<evidence type="ECO:0000313" key="13">
    <source>
        <dbReference type="Proteomes" id="UP000695026"/>
    </source>
</evidence>
<evidence type="ECO:0000256" key="9">
    <source>
        <dbReference type="ARBA" id="ARBA00023235"/>
    </source>
</evidence>
<dbReference type="InterPro" id="IPR010614">
    <property type="entry name" value="RAD3-like_helicase_DEAD"/>
</dbReference>
<dbReference type="AlphaFoldDB" id="A0A9F5MQL7"/>
<dbReference type="FunFam" id="3.40.50.300:FF:004771">
    <property type="entry name" value="BRCA1 interacting protein C-terminal helicase 1"/>
    <property type="match status" value="1"/>
</dbReference>
<feature type="domain" description="Helicase ATP-binding" evidence="12">
    <location>
        <begin position="11"/>
        <end position="450"/>
    </location>
</feature>
<dbReference type="GO" id="GO:0005524">
    <property type="term" value="F:ATP binding"/>
    <property type="evidence" value="ECO:0007669"/>
    <property type="project" value="UniProtKB-KW"/>
</dbReference>
<evidence type="ECO:0000256" key="3">
    <source>
        <dbReference type="ARBA" id="ARBA00022741"/>
    </source>
</evidence>
<dbReference type="RefSeq" id="XP_025021829.1">
    <property type="nucleotide sequence ID" value="XM_025166061.1"/>
</dbReference>
<evidence type="ECO:0000259" key="12">
    <source>
        <dbReference type="PROSITE" id="PS51193"/>
    </source>
</evidence>
<keyword evidence="10" id="KW-0539">Nucleus</keyword>
<keyword evidence="4" id="KW-0378">Hydrolase</keyword>
<organism evidence="13 14">
    <name type="scientific">Python bivittatus</name>
    <name type="common">Burmese python</name>
    <name type="synonym">Python molurus bivittatus</name>
    <dbReference type="NCBI Taxonomy" id="176946"/>
    <lineage>
        <taxon>Eukaryota</taxon>
        <taxon>Metazoa</taxon>
        <taxon>Chordata</taxon>
        <taxon>Craniata</taxon>
        <taxon>Vertebrata</taxon>
        <taxon>Euteleostomi</taxon>
        <taxon>Lepidosauria</taxon>
        <taxon>Squamata</taxon>
        <taxon>Bifurcata</taxon>
        <taxon>Unidentata</taxon>
        <taxon>Episquamata</taxon>
        <taxon>Toxicofera</taxon>
        <taxon>Serpentes</taxon>
        <taxon>Henophidia</taxon>
        <taxon>Pythonidae</taxon>
        <taxon>Python</taxon>
    </lineage>
</organism>
<dbReference type="InterPro" id="IPR045028">
    <property type="entry name" value="DinG/Rad3-like"/>
</dbReference>
<sequence>MALPTSEYTIGGVKILFPCKAYPSQLAMMNAIVKGLSSKQHCLLESPTGSGKSLALLCSALAWQRSLSEKLPDALCSKDCKKTEVLKLCHCLCHAKFSTQDTEGGSQNTSSFFPSSAAETPPGSGSISRNREGVSRITLASKLSAKKQASFHEEDDSDFKIDRKRIRSLEMEQQARKRHRLAQGTQLVDALEVYEQQKNGELTVTLGKSVPLSLKTLQPSSPCTKCSCSSLEQTVKDTADAKKENGGKALIPKIFFGTRTHKQIAQIVKELQRTAYSSVRMTILSSRDHSCVNPRVSRGSNKNEKCVELLEAKNGVSCSFYHGVHRLSEHLLIQSAHKDYRAWDLEDLVSLGKRLRSCAYFAARELMVDAEIVFCPYNYLLDSQIRESLEIKLKDQVVILDEAHNIEDSARESASYSVTEEQLRLAREELDTMVNHNIRRADHEPLRAVCLSLTNWLRKACSQLIERGYETSSKVWSGNQMVTFLHQMGITNATFPILQKHFLAVLEKEEKIQGGEEMVSIPVISPSTQVVLKGLFMVLHYLFKENHRFADDYRVALQQTYVWMNENPPDAPDKDGFLVLSKKRSQHKMAVHSLNFWCLNPTVAFSDLSSVVRSIVLTSGTLSPMDSFSSELGVKFSIQLEANHVIRNSQVWIGTIGAGPKHRPLCATFQHTETFEFQDEVGELLLSVCQTVGHGILCFLPSYKMLDKLKDRWLHTSLWEKLELVKTVIVEPKGSDKADFDGLLQIYYDAIKCQKDRGGALLIAVCRGKVSEGLDFSDDNARAVITIGIPFPNVKDLQAEGWTLATFVKGDSLHLFAVVVELKRKYNDQHSKARGLLPGSQWYEIQAYRALNQALGRCIRHRSDWGALILVDDRFGRNPNKYIAGLSKWIRQQIRHYEDFDCALGSLDTFAKMNQNGAGAALQDNNRSLLMSTNSKSLSPLSLLEGPLSLSPGVPPERGEQDTVLETSCAADSIAIPPAAFDSPSSYQTINQNNFTDSSSKGSAAEIRKGKANGQFSAGSIKRYFSKTLTSTPLPAVKKNDVFKATRRSERAMDESSHSVACGPQQNILWVEEDQSPRWVLDGEMISSSARTKISLVTEKYPHEKQFTGHKDWENVVSSPRRANVELSRSDVDVETDAGDDRIYFTPELYDDVELVEEKNEGLIHNYNSTLTSFETANSVLVEELCQPNAQKPGDVTSSFKGEAEVGAEWWGGYAEQPE</sequence>
<keyword evidence="3" id="KW-0547">Nucleotide-binding</keyword>
<dbReference type="SMART" id="SM00491">
    <property type="entry name" value="HELICc2"/>
    <property type="match status" value="1"/>
</dbReference>
<keyword evidence="9" id="KW-0413">Isomerase</keyword>
<protein>
    <submittedName>
        <fullName evidence="14">Fanconi anemia group J protein</fullName>
    </submittedName>
</protein>
<dbReference type="CDD" id="cd18788">
    <property type="entry name" value="SF2_C_XPD"/>
    <property type="match status" value="1"/>
</dbReference>
<evidence type="ECO:0000256" key="10">
    <source>
        <dbReference type="ARBA" id="ARBA00023242"/>
    </source>
</evidence>
<evidence type="ECO:0000256" key="8">
    <source>
        <dbReference type="ARBA" id="ARBA00023014"/>
    </source>
</evidence>
<proteinExistence type="predicted"/>
<evidence type="ECO:0000256" key="4">
    <source>
        <dbReference type="ARBA" id="ARBA00022801"/>
    </source>
</evidence>
<evidence type="ECO:0000256" key="11">
    <source>
        <dbReference type="SAM" id="MobiDB-lite"/>
    </source>
</evidence>
<dbReference type="InterPro" id="IPR014013">
    <property type="entry name" value="Helic_SF1/SF2_ATP-bd_DinG/Rad3"/>
</dbReference>
<evidence type="ECO:0000256" key="6">
    <source>
        <dbReference type="ARBA" id="ARBA00022840"/>
    </source>
</evidence>
<gene>
    <name evidence="14" type="primary">BRIP1</name>
</gene>
<keyword evidence="7" id="KW-0408">Iron</keyword>
<evidence type="ECO:0000313" key="14">
    <source>
        <dbReference type="RefSeq" id="XP_025021829.1"/>
    </source>
</evidence>
<accession>A0A9F5MQL7</accession>
<dbReference type="OMA" id="FSNDNAR"/>
<dbReference type="Pfam" id="PF13307">
    <property type="entry name" value="Helicase_C_2"/>
    <property type="match status" value="1"/>
</dbReference>
<dbReference type="PROSITE" id="PS51193">
    <property type="entry name" value="HELICASE_ATP_BIND_2"/>
    <property type="match status" value="1"/>
</dbReference>
<dbReference type="GO" id="GO:1990918">
    <property type="term" value="P:double-strand break repair involved in meiotic recombination"/>
    <property type="evidence" value="ECO:0007669"/>
    <property type="project" value="TreeGrafter"/>
</dbReference>
<keyword evidence="6" id="KW-0067">ATP-binding</keyword>
<dbReference type="InterPro" id="IPR027417">
    <property type="entry name" value="P-loop_NTPase"/>
</dbReference>
<evidence type="ECO:0000256" key="2">
    <source>
        <dbReference type="ARBA" id="ARBA00022723"/>
    </source>
</evidence>
<dbReference type="GO" id="GO:0003677">
    <property type="term" value="F:DNA binding"/>
    <property type="evidence" value="ECO:0007669"/>
    <property type="project" value="InterPro"/>
</dbReference>
<dbReference type="GO" id="GO:0016818">
    <property type="term" value="F:hydrolase activity, acting on acid anhydrides, in phosphorus-containing anhydrides"/>
    <property type="evidence" value="ECO:0007669"/>
    <property type="project" value="InterPro"/>
</dbReference>
<evidence type="ECO:0000256" key="5">
    <source>
        <dbReference type="ARBA" id="ARBA00022806"/>
    </source>
</evidence>